<sequence length="373" mass="41983">MDTHLSYNSTEGGNVSGEERKPERVISLVIIVFMLAIIGIVGNGLVLYIFYKVPQLRVTTNVFIGNQSLLDLCASCLHILTFVPEEPNLIGLDQKNRILAGFVCRLWFSEYLYWAVTKASTVNLIFLTVERYVAVVFPLTYRRNARPRVAFILGLFAWIIGALIEIYFPIIHRVFEDGDCSSRAFKSTKPAIAFMELLTTLIIPLSVIIFVYTSIIITVTSAKKKLSERIGKPSNDISTAVSVDNELETVGSATVSSRVLGKTLGGSSEGRDNCKTPRKGKQLGKNKRATTASERLMRNLLVTMFSVCVTYVICWTPNQVLYFRHHFVEKLDWSEPLNTFTILLAFSNVCTNPVIYTLRYKSFQSGLMKVFKR</sequence>
<keyword evidence="5" id="KW-0297">G-protein coupled receptor</keyword>
<dbReference type="SUPFAM" id="SSF81321">
    <property type="entry name" value="Family A G protein-coupled receptor-like"/>
    <property type="match status" value="1"/>
</dbReference>
<reference evidence="9 10" key="1">
    <citation type="journal article" date="2017" name="PLoS Biol.">
        <title>The sea cucumber genome provides insights into morphological evolution and visceral regeneration.</title>
        <authorList>
            <person name="Zhang X."/>
            <person name="Sun L."/>
            <person name="Yuan J."/>
            <person name="Sun Y."/>
            <person name="Gao Y."/>
            <person name="Zhang L."/>
            <person name="Li S."/>
            <person name="Dai H."/>
            <person name="Hamel J.F."/>
            <person name="Liu C."/>
            <person name="Yu Y."/>
            <person name="Liu S."/>
            <person name="Lin W."/>
            <person name="Guo K."/>
            <person name="Jin S."/>
            <person name="Xu P."/>
            <person name="Storey K.B."/>
            <person name="Huan P."/>
            <person name="Zhang T."/>
            <person name="Zhou Y."/>
            <person name="Zhang J."/>
            <person name="Lin C."/>
            <person name="Li X."/>
            <person name="Xing L."/>
            <person name="Huo D."/>
            <person name="Sun M."/>
            <person name="Wang L."/>
            <person name="Mercier A."/>
            <person name="Li F."/>
            <person name="Yang H."/>
            <person name="Xiang J."/>
        </authorList>
    </citation>
    <scope>NUCLEOTIDE SEQUENCE [LARGE SCALE GENOMIC DNA]</scope>
    <source>
        <strain evidence="9">Shaxun</strain>
        <tissue evidence="9">Muscle</tissue>
    </source>
</reference>
<keyword evidence="4 7" id="KW-0472">Membrane</keyword>
<dbReference type="InterPro" id="IPR017452">
    <property type="entry name" value="GPCR_Rhodpsn_7TM"/>
</dbReference>
<evidence type="ECO:0000256" key="5">
    <source>
        <dbReference type="RuleBase" id="RU000688"/>
    </source>
</evidence>
<feature type="region of interest" description="Disordered" evidence="6">
    <location>
        <begin position="263"/>
        <end position="288"/>
    </location>
</feature>
<organism evidence="9 10">
    <name type="scientific">Stichopus japonicus</name>
    <name type="common">Sea cucumber</name>
    <dbReference type="NCBI Taxonomy" id="307972"/>
    <lineage>
        <taxon>Eukaryota</taxon>
        <taxon>Metazoa</taxon>
        <taxon>Echinodermata</taxon>
        <taxon>Eleutherozoa</taxon>
        <taxon>Echinozoa</taxon>
        <taxon>Holothuroidea</taxon>
        <taxon>Aspidochirotacea</taxon>
        <taxon>Aspidochirotida</taxon>
        <taxon>Stichopodidae</taxon>
        <taxon>Apostichopus</taxon>
    </lineage>
</organism>
<name>A0A2G8KDV5_STIJA</name>
<accession>A0A2G8KDV5</accession>
<dbReference type="InterPro" id="IPR000276">
    <property type="entry name" value="GPCR_Rhodpsn"/>
</dbReference>
<dbReference type="Pfam" id="PF00001">
    <property type="entry name" value="7tm_1"/>
    <property type="match status" value="1"/>
</dbReference>
<dbReference type="EMBL" id="MRZV01000662">
    <property type="protein sequence ID" value="PIK46163.1"/>
    <property type="molecule type" value="Genomic_DNA"/>
</dbReference>
<dbReference type="PROSITE" id="PS50262">
    <property type="entry name" value="G_PROTEIN_RECEP_F1_2"/>
    <property type="match status" value="1"/>
</dbReference>
<evidence type="ECO:0000256" key="2">
    <source>
        <dbReference type="ARBA" id="ARBA00022692"/>
    </source>
</evidence>
<dbReference type="CDD" id="cd00637">
    <property type="entry name" value="7tm_classA_rhodopsin-like"/>
    <property type="match status" value="1"/>
</dbReference>
<protein>
    <submittedName>
        <fullName evidence="9">Putative allatostatin-A receptor-like</fullName>
    </submittedName>
</protein>
<comment type="subcellular location">
    <subcellularLocation>
        <location evidence="1">Membrane</location>
    </subcellularLocation>
</comment>
<keyword evidence="10" id="KW-1185">Reference proteome</keyword>
<feature type="transmembrane region" description="Helical" evidence="7">
    <location>
        <begin position="338"/>
        <end position="358"/>
    </location>
</feature>
<dbReference type="PRINTS" id="PR00237">
    <property type="entry name" value="GPCRRHODOPSN"/>
</dbReference>
<evidence type="ECO:0000256" key="4">
    <source>
        <dbReference type="ARBA" id="ARBA00023136"/>
    </source>
</evidence>
<evidence type="ECO:0000256" key="1">
    <source>
        <dbReference type="ARBA" id="ARBA00004370"/>
    </source>
</evidence>
<feature type="transmembrane region" description="Helical" evidence="7">
    <location>
        <begin position="191"/>
        <end position="219"/>
    </location>
</feature>
<dbReference type="PANTHER" id="PTHR45698:SF1">
    <property type="entry name" value="TRACE AMINE-ASSOCIATED RECEPTOR 13C-LIKE"/>
    <property type="match status" value="1"/>
</dbReference>
<gene>
    <name evidence="9" type="ORF">BSL78_16984</name>
</gene>
<dbReference type="GO" id="GO:0004930">
    <property type="term" value="F:G protein-coupled receptor activity"/>
    <property type="evidence" value="ECO:0007669"/>
    <property type="project" value="UniProtKB-KW"/>
</dbReference>
<feature type="compositionally biased region" description="Basic residues" evidence="6">
    <location>
        <begin position="276"/>
        <end position="288"/>
    </location>
</feature>
<dbReference type="PANTHER" id="PTHR45698">
    <property type="entry name" value="TRACE AMINE-ASSOCIATED RECEPTOR 19N-RELATED"/>
    <property type="match status" value="1"/>
</dbReference>
<evidence type="ECO:0000259" key="8">
    <source>
        <dbReference type="PROSITE" id="PS50262"/>
    </source>
</evidence>
<keyword evidence="3 7" id="KW-1133">Transmembrane helix</keyword>
<feature type="domain" description="G-protein coupled receptors family 1 profile" evidence="8">
    <location>
        <begin position="42"/>
        <end position="356"/>
    </location>
</feature>
<keyword evidence="5" id="KW-0807">Transducer</keyword>
<dbReference type="PROSITE" id="PS00237">
    <property type="entry name" value="G_PROTEIN_RECEP_F1_1"/>
    <property type="match status" value="1"/>
</dbReference>
<dbReference type="STRING" id="307972.A0A2G8KDV5"/>
<evidence type="ECO:0000256" key="7">
    <source>
        <dbReference type="SAM" id="Phobius"/>
    </source>
</evidence>
<evidence type="ECO:0000256" key="3">
    <source>
        <dbReference type="ARBA" id="ARBA00022989"/>
    </source>
</evidence>
<evidence type="ECO:0000256" key="6">
    <source>
        <dbReference type="SAM" id="MobiDB-lite"/>
    </source>
</evidence>
<comment type="similarity">
    <text evidence="5">Belongs to the G-protein coupled receptor 1 family.</text>
</comment>
<dbReference type="Proteomes" id="UP000230750">
    <property type="component" value="Unassembled WGS sequence"/>
</dbReference>
<evidence type="ECO:0000313" key="9">
    <source>
        <dbReference type="EMBL" id="PIK46163.1"/>
    </source>
</evidence>
<feature type="transmembrane region" description="Helical" evidence="7">
    <location>
        <begin position="25"/>
        <end position="51"/>
    </location>
</feature>
<keyword evidence="2 5" id="KW-0812">Transmembrane</keyword>
<dbReference type="SMART" id="SM01381">
    <property type="entry name" value="7TM_GPCR_Srsx"/>
    <property type="match status" value="1"/>
</dbReference>
<dbReference type="GO" id="GO:0016020">
    <property type="term" value="C:membrane"/>
    <property type="evidence" value="ECO:0007669"/>
    <property type="project" value="UniProtKB-SubCell"/>
</dbReference>
<feature type="transmembrane region" description="Helical" evidence="7">
    <location>
        <begin position="296"/>
        <end position="318"/>
    </location>
</feature>
<dbReference type="Gene3D" id="1.20.1070.10">
    <property type="entry name" value="Rhodopsin 7-helix transmembrane proteins"/>
    <property type="match status" value="1"/>
</dbReference>
<proteinExistence type="inferred from homology"/>
<feature type="transmembrane region" description="Helical" evidence="7">
    <location>
        <begin position="149"/>
        <end position="171"/>
    </location>
</feature>
<keyword evidence="5 9" id="KW-0675">Receptor</keyword>
<evidence type="ECO:0000313" key="10">
    <source>
        <dbReference type="Proteomes" id="UP000230750"/>
    </source>
</evidence>
<dbReference type="AlphaFoldDB" id="A0A2G8KDV5"/>
<dbReference type="OrthoDB" id="5957871at2759"/>
<comment type="caution">
    <text evidence="9">The sequence shown here is derived from an EMBL/GenBank/DDBJ whole genome shotgun (WGS) entry which is preliminary data.</text>
</comment>